<proteinExistence type="evidence at transcript level"/>
<accession>A9PEF5</accession>
<evidence type="ECO:0000313" key="1">
    <source>
        <dbReference type="EMBL" id="ABK94758.1"/>
    </source>
</evidence>
<protein>
    <submittedName>
        <fullName evidence="1">Uncharacterized protein</fullName>
    </submittedName>
</protein>
<organism evidence="1">
    <name type="scientific">Populus trichocarpa</name>
    <name type="common">Western balsam poplar</name>
    <name type="synonym">Populus balsamifera subsp. trichocarpa</name>
    <dbReference type="NCBI Taxonomy" id="3694"/>
    <lineage>
        <taxon>Eukaryota</taxon>
        <taxon>Viridiplantae</taxon>
        <taxon>Streptophyta</taxon>
        <taxon>Embryophyta</taxon>
        <taxon>Tracheophyta</taxon>
        <taxon>Spermatophyta</taxon>
        <taxon>Magnoliopsida</taxon>
        <taxon>eudicotyledons</taxon>
        <taxon>Gunneridae</taxon>
        <taxon>Pentapetalae</taxon>
        <taxon>rosids</taxon>
        <taxon>fabids</taxon>
        <taxon>Malpighiales</taxon>
        <taxon>Salicaceae</taxon>
        <taxon>Saliceae</taxon>
        <taxon>Populus</taxon>
    </lineage>
</organism>
<reference evidence="1" key="1">
    <citation type="journal article" date="2008" name="BMC Genomics">
        <title>Analysis of 4,664 high-quality sequence-finished poplar full-length cDNA clones and their utility for the discovery of genes responding to insect feeding.</title>
        <authorList>
            <person name="Ralph S.G."/>
            <person name="Chun H.J."/>
            <person name="Cooper D."/>
            <person name="Kirkpatrick R."/>
            <person name="Kolosova N."/>
            <person name="Gunter L."/>
            <person name="Tuskan G.A."/>
            <person name="Douglas C.J."/>
            <person name="Holt R.A."/>
            <person name="Jones S.J."/>
            <person name="Marra M.A."/>
            <person name="Bohlmann J."/>
        </authorList>
    </citation>
    <scope>NUCLEOTIDE SEQUENCE</scope>
    <source>
        <tissue evidence="1">Young and mature leaves</tissue>
    </source>
</reference>
<name>A9PEF5_POPTR</name>
<sequence length="42" mass="4154">MAAVAASRPSGGGGGQWQAWPSLGGAFQHIKEASLATLVSCP</sequence>
<dbReference type="AlphaFoldDB" id="A9PEF5"/>
<dbReference type="EMBL" id="EF146706">
    <property type="protein sequence ID" value="ABK94758.1"/>
    <property type="molecule type" value="mRNA"/>
</dbReference>